<dbReference type="Pfam" id="PF11149">
    <property type="entry name" value="DUF2924"/>
    <property type="match status" value="1"/>
</dbReference>
<dbReference type="RefSeq" id="WP_294171928.1">
    <property type="nucleotide sequence ID" value="NZ_CADCVZ010000009.1"/>
</dbReference>
<dbReference type="AlphaFoldDB" id="A0A6J4SE28"/>
<dbReference type="InterPro" id="IPR021322">
    <property type="entry name" value="DUF2924"/>
</dbReference>
<proteinExistence type="predicted"/>
<organism evidence="1">
    <name type="scientific">uncultured Sphingomonas sp</name>
    <dbReference type="NCBI Taxonomy" id="158754"/>
    <lineage>
        <taxon>Bacteria</taxon>
        <taxon>Pseudomonadati</taxon>
        <taxon>Pseudomonadota</taxon>
        <taxon>Alphaproteobacteria</taxon>
        <taxon>Sphingomonadales</taxon>
        <taxon>Sphingomonadaceae</taxon>
        <taxon>Sphingomonas</taxon>
        <taxon>environmental samples</taxon>
    </lineage>
</organism>
<name>A0A6J4SE28_9SPHN</name>
<sequence length="140" mass="15797">MSRIDLDAELTKLEWMSRSELRLAWGRWVKTSPPNVSAGLLRLALAHHLQSKVLGGVPKATEKRLRDAVRGRSVTAPQAGARLIREWRGKVHVVSVTDEGRYRWGEQDWNSLSEIARTITGTRWSGPAFFGTKPKRRQAA</sequence>
<reference evidence="1" key="1">
    <citation type="submission" date="2020-02" db="EMBL/GenBank/DDBJ databases">
        <authorList>
            <person name="Meier V. D."/>
        </authorList>
    </citation>
    <scope>NUCLEOTIDE SEQUENCE</scope>
    <source>
        <strain evidence="1">AVDCRST_MAG09</strain>
    </source>
</reference>
<evidence type="ECO:0008006" key="2">
    <source>
        <dbReference type="Google" id="ProtNLM"/>
    </source>
</evidence>
<accession>A0A6J4SE28</accession>
<protein>
    <recommendedName>
        <fullName evidence="2">Bacteriophage-related protein</fullName>
    </recommendedName>
</protein>
<gene>
    <name evidence="1" type="ORF">AVDCRST_MAG09-308</name>
</gene>
<dbReference type="EMBL" id="CADCVZ010000009">
    <property type="protein sequence ID" value="CAA9495860.1"/>
    <property type="molecule type" value="Genomic_DNA"/>
</dbReference>
<evidence type="ECO:0000313" key="1">
    <source>
        <dbReference type="EMBL" id="CAA9495860.1"/>
    </source>
</evidence>